<accession>A0A6M3XMS9</accession>
<dbReference type="AlphaFoldDB" id="A0A6M3XMS9"/>
<sequence length="420" mass="44974">MKKSFMILIFIFILSILSAPLVLAELTVSSVNTITLGNKRGIMANIAFDSSYAYGGEALSGVSFGMSAIDRVIVEAKEGYTFEYDHTNNKLKVYTKAPPIVYEEKHSADTAGQFTLDYPAAFIVSVVRSGGTAYPVIYSGTTTLGTNTSCLPNGIDDGTRTAVSAYTPSVIYNVTYATQAWQDLYKLYVENELLTGAGITRYTISGNSIFACQSVKYGGAVSGVTPIDYADTTAAGEIKIDFGDYVALGNSGATQAVCLIATGTQAVYMTYLKSPPANSWLESHYVRDEDATSGTSIMSLDKPLLLWLNSGYGVSNGDPSWQIVLQDQPSFFNYVKTSASPNSGVSEMYTAWGFRGPAAAGAAPSAAQVWGVYDSTNMSMTHATYLFGHPWEIPNLKPLEVVNGANLSDLTGVKVLVIGW</sequence>
<evidence type="ECO:0000313" key="1">
    <source>
        <dbReference type="EMBL" id="QJH98073.1"/>
    </source>
</evidence>
<dbReference type="EMBL" id="MT144714">
    <property type="protein sequence ID" value="QJH98073.1"/>
    <property type="molecule type" value="Genomic_DNA"/>
</dbReference>
<proteinExistence type="predicted"/>
<gene>
    <name evidence="1" type="ORF">TM448B01182_0017</name>
</gene>
<reference evidence="1" key="1">
    <citation type="submission" date="2020-03" db="EMBL/GenBank/DDBJ databases">
        <title>The deep terrestrial virosphere.</title>
        <authorList>
            <person name="Holmfeldt K."/>
            <person name="Nilsson E."/>
            <person name="Simone D."/>
            <person name="Lopez-Fernandez M."/>
            <person name="Wu X."/>
            <person name="de Brujin I."/>
            <person name="Lundin D."/>
            <person name="Andersson A."/>
            <person name="Bertilsson S."/>
            <person name="Dopson M."/>
        </authorList>
    </citation>
    <scope>NUCLEOTIDE SEQUENCE</scope>
    <source>
        <strain evidence="1">TM448B01182</strain>
    </source>
</reference>
<protein>
    <submittedName>
        <fullName evidence="1">Uncharacterized protein</fullName>
    </submittedName>
</protein>
<name>A0A6M3XMS9_9ZZZZ</name>
<organism evidence="1">
    <name type="scientific">viral metagenome</name>
    <dbReference type="NCBI Taxonomy" id="1070528"/>
    <lineage>
        <taxon>unclassified sequences</taxon>
        <taxon>metagenomes</taxon>
        <taxon>organismal metagenomes</taxon>
    </lineage>
</organism>